<keyword evidence="2" id="KW-1185">Reference proteome</keyword>
<comment type="caution">
    <text evidence="1">The sequence shown here is derived from an EMBL/GenBank/DDBJ whole genome shotgun (WGS) entry which is preliminary data.</text>
</comment>
<accession>A0ACC0SBC2</accession>
<proteinExistence type="predicted"/>
<name>A0ACC0SBC2_POPTR</name>
<dbReference type="Proteomes" id="UP000006729">
    <property type="component" value="Chromosome 10"/>
</dbReference>
<protein>
    <submittedName>
        <fullName evidence="1">Uncharacterized protein</fullName>
    </submittedName>
</protein>
<gene>
    <name evidence="1" type="ORF">POPTR_010G022201v4</name>
</gene>
<sequence length="208" mass="23978">MLNIFCDICIKAIEKGMQSNTHFDKAGWKYEIRRARTFRHSVSIPYYVVNMISCERRKNATNEDPHLEEGSGDSEEDTLPNFVEDVNNMVADVNFANSSSNPSSSSSSEKRKGMGAQLFSRLDRLVDSVSTRSECTSSGWDKKGCSIEEVMKEFYSIEKVVFGSELYCFATEFFMVRSMREMWAAIGDKERKFQWLKLMFERRSNVKP</sequence>
<dbReference type="EMBL" id="CM009299">
    <property type="protein sequence ID" value="KAI9386427.1"/>
    <property type="molecule type" value="Genomic_DNA"/>
</dbReference>
<evidence type="ECO:0000313" key="2">
    <source>
        <dbReference type="Proteomes" id="UP000006729"/>
    </source>
</evidence>
<reference evidence="1 2" key="1">
    <citation type="journal article" date="2006" name="Science">
        <title>The genome of black cottonwood, Populus trichocarpa (Torr. &amp; Gray).</title>
        <authorList>
            <person name="Tuskan G.A."/>
            <person name="Difazio S."/>
            <person name="Jansson S."/>
            <person name="Bohlmann J."/>
            <person name="Grigoriev I."/>
            <person name="Hellsten U."/>
            <person name="Putnam N."/>
            <person name="Ralph S."/>
            <person name="Rombauts S."/>
            <person name="Salamov A."/>
            <person name="Schein J."/>
            <person name="Sterck L."/>
            <person name="Aerts A."/>
            <person name="Bhalerao R.R."/>
            <person name="Bhalerao R.P."/>
            <person name="Blaudez D."/>
            <person name="Boerjan W."/>
            <person name="Brun A."/>
            <person name="Brunner A."/>
            <person name="Busov V."/>
            <person name="Campbell M."/>
            <person name="Carlson J."/>
            <person name="Chalot M."/>
            <person name="Chapman J."/>
            <person name="Chen G.L."/>
            <person name="Cooper D."/>
            <person name="Coutinho P.M."/>
            <person name="Couturier J."/>
            <person name="Covert S."/>
            <person name="Cronk Q."/>
            <person name="Cunningham R."/>
            <person name="Davis J."/>
            <person name="Degroeve S."/>
            <person name="Dejardin A."/>
            <person name="Depamphilis C."/>
            <person name="Detter J."/>
            <person name="Dirks B."/>
            <person name="Dubchak I."/>
            <person name="Duplessis S."/>
            <person name="Ehlting J."/>
            <person name="Ellis B."/>
            <person name="Gendler K."/>
            <person name="Goodstein D."/>
            <person name="Gribskov M."/>
            <person name="Grimwood J."/>
            <person name="Groover A."/>
            <person name="Gunter L."/>
            <person name="Hamberger B."/>
            <person name="Heinze B."/>
            <person name="Helariutta Y."/>
            <person name="Henrissat B."/>
            <person name="Holligan D."/>
            <person name="Holt R."/>
            <person name="Huang W."/>
            <person name="Islam-Faridi N."/>
            <person name="Jones S."/>
            <person name="Jones-Rhoades M."/>
            <person name="Jorgensen R."/>
            <person name="Joshi C."/>
            <person name="Kangasjarvi J."/>
            <person name="Karlsson J."/>
            <person name="Kelleher C."/>
            <person name="Kirkpatrick R."/>
            <person name="Kirst M."/>
            <person name="Kohler A."/>
            <person name="Kalluri U."/>
            <person name="Larimer F."/>
            <person name="Leebens-Mack J."/>
            <person name="Leple J.C."/>
            <person name="Locascio P."/>
            <person name="Lou Y."/>
            <person name="Lucas S."/>
            <person name="Martin F."/>
            <person name="Montanini B."/>
            <person name="Napoli C."/>
            <person name="Nelson D.R."/>
            <person name="Nelson C."/>
            <person name="Nieminen K."/>
            <person name="Nilsson O."/>
            <person name="Pereda V."/>
            <person name="Peter G."/>
            <person name="Philippe R."/>
            <person name="Pilate G."/>
            <person name="Poliakov A."/>
            <person name="Razumovskaya J."/>
            <person name="Richardson P."/>
            <person name="Rinaldi C."/>
            <person name="Ritland K."/>
            <person name="Rouze P."/>
            <person name="Ryaboy D."/>
            <person name="Schmutz J."/>
            <person name="Schrader J."/>
            <person name="Segerman B."/>
            <person name="Shin H."/>
            <person name="Siddiqui A."/>
            <person name="Sterky F."/>
            <person name="Terry A."/>
            <person name="Tsai C.J."/>
            <person name="Uberbacher E."/>
            <person name="Unneberg P."/>
            <person name="Vahala J."/>
            <person name="Wall K."/>
            <person name="Wessler S."/>
            <person name="Yang G."/>
            <person name="Yin T."/>
            <person name="Douglas C."/>
            <person name="Marra M."/>
            <person name="Sandberg G."/>
            <person name="Van de Peer Y."/>
            <person name="Rokhsar D."/>
        </authorList>
    </citation>
    <scope>NUCLEOTIDE SEQUENCE [LARGE SCALE GENOMIC DNA]</scope>
    <source>
        <strain evidence="2">cv. Nisqually</strain>
    </source>
</reference>
<organism evidence="1 2">
    <name type="scientific">Populus trichocarpa</name>
    <name type="common">Western balsam poplar</name>
    <name type="synonym">Populus balsamifera subsp. trichocarpa</name>
    <dbReference type="NCBI Taxonomy" id="3694"/>
    <lineage>
        <taxon>Eukaryota</taxon>
        <taxon>Viridiplantae</taxon>
        <taxon>Streptophyta</taxon>
        <taxon>Embryophyta</taxon>
        <taxon>Tracheophyta</taxon>
        <taxon>Spermatophyta</taxon>
        <taxon>Magnoliopsida</taxon>
        <taxon>eudicotyledons</taxon>
        <taxon>Gunneridae</taxon>
        <taxon>Pentapetalae</taxon>
        <taxon>rosids</taxon>
        <taxon>fabids</taxon>
        <taxon>Malpighiales</taxon>
        <taxon>Salicaceae</taxon>
        <taxon>Saliceae</taxon>
        <taxon>Populus</taxon>
    </lineage>
</organism>
<evidence type="ECO:0000313" key="1">
    <source>
        <dbReference type="EMBL" id="KAI9386427.1"/>
    </source>
</evidence>